<keyword evidence="4" id="KW-0547">Nucleotide-binding</keyword>
<dbReference type="Gene3D" id="3.30.450.20">
    <property type="entry name" value="PAS domain"/>
    <property type="match status" value="1"/>
</dbReference>
<evidence type="ECO:0000256" key="7">
    <source>
        <dbReference type="SAM" id="Coils"/>
    </source>
</evidence>
<dbReference type="Gene3D" id="3.30.565.10">
    <property type="entry name" value="Histidine kinase-like ATPase, C-terminal domain"/>
    <property type="match status" value="1"/>
</dbReference>
<feature type="domain" description="Histidine kinase" evidence="8">
    <location>
        <begin position="202"/>
        <end position="403"/>
    </location>
</feature>
<evidence type="ECO:0000256" key="5">
    <source>
        <dbReference type="ARBA" id="ARBA00022777"/>
    </source>
</evidence>
<dbReference type="RefSeq" id="WP_159763773.1">
    <property type="nucleotide sequence ID" value="NZ_WUUT01000003.1"/>
</dbReference>
<dbReference type="InterPro" id="IPR003594">
    <property type="entry name" value="HATPase_dom"/>
</dbReference>
<dbReference type="PROSITE" id="PS50112">
    <property type="entry name" value="PAS"/>
    <property type="match status" value="1"/>
</dbReference>
<feature type="coiled-coil region" evidence="7">
    <location>
        <begin position="245"/>
        <end position="272"/>
    </location>
</feature>
<dbReference type="SMART" id="SM00387">
    <property type="entry name" value="HATPase_c"/>
    <property type="match status" value="1"/>
</dbReference>
<dbReference type="GO" id="GO:0005524">
    <property type="term" value="F:ATP binding"/>
    <property type="evidence" value="ECO:0007669"/>
    <property type="project" value="UniProtKB-KW"/>
</dbReference>
<dbReference type="OrthoDB" id="3369at2157"/>
<proteinExistence type="predicted"/>
<dbReference type="PANTHER" id="PTHR44936:SF10">
    <property type="entry name" value="SENSOR PROTEIN RSTB"/>
    <property type="match status" value="1"/>
</dbReference>
<keyword evidence="12" id="KW-1185">Reference proteome</keyword>
<dbReference type="Pfam" id="PF02518">
    <property type="entry name" value="HATPase_c"/>
    <property type="match status" value="1"/>
</dbReference>
<evidence type="ECO:0000256" key="6">
    <source>
        <dbReference type="ARBA" id="ARBA00022840"/>
    </source>
</evidence>
<evidence type="ECO:0000313" key="11">
    <source>
        <dbReference type="EMBL" id="MXR51628.1"/>
    </source>
</evidence>
<accession>A0A6B0T0D5</accession>
<dbReference type="PANTHER" id="PTHR44936">
    <property type="entry name" value="SENSOR PROTEIN CREC"/>
    <property type="match status" value="1"/>
</dbReference>
<dbReference type="NCBIfam" id="TIGR00229">
    <property type="entry name" value="sensory_box"/>
    <property type="match status" value="1"/>
</dbReference>
<reference evidence="11 12" key="1">
    <citation type="submission" date="2019-12" db="EMBL/GenBank/DDBJ databases">
        <title>Isolation and characterization of three novel carbon monoxide-oxidizing members of Halobacteria from salione crusts and soils.</title>
        <authorList>
            <person name="Myers M.R."/>
            <person name="King G.M."/>
        </authorList>
    </citation>
    <scope>NUCLEOTIDE SEQUENCE [LARGE SCALE GENOMIC DNA]</scope>
    <source>
        <strain evidence="11 12">WSH3</strain>
    </source>
</reference>
<dbReference type="PROSITE" id="PS50109">
    <property type="entry name" value="HIS_KIN"/>
    <property type="match status" value="1"/>
</dbReference>
<evidence type="ECO:0000256" key="1">
    <source>
        <dbReference type="ARBA" id="ARBA00000085"/>
    </source>
</evidence>
<dbReference type="GO" id="GO:0006355">
    <property type="term" value="P:regulation of DNA-templated transcription"/>
    <property type="evidence" value="ECO:0007669"/>
    <property type="project" value="InterPro"/>
</dbReference>
<dbReference type="InterPro" id="IPR013767">
    <property type="entry name" value="PAS_fold"/>
</dbReference>
<feature type="domain" description="PAC" evidence="10">
    <location>
        <begin position="146"/>
        <end position="198"/>
    </location>
</feature>
<dbReference type="InterPro" id="IPR005467">
    <property type="entry name" value="His_kinase_dom"/>
</dbReference>
<dbReference type="InterPro" id="IPR035965">
    <property type="entry name" value="PAS-like_dom_sf"/>
</dbReference>
<feature type="domain" description="PAS" evidence="9">
    <location>
        <begin position="75"/>
        <end position="117"/>
    </location>
</feature>
<evidence type="ECO:0000256" key="2">
    <source>
        <dbReference type="ARBA" id="ARBA00012438"/>
    </source>
</evidence>
<dbReference type="GO" id="GO:0004673">
    <property type="term" value="F:protein histidine kinase activity"/>
    <property type="evidence" value="ECO:0007669"/>
    <property type="project" value="UniProtKB-EC"/>
</dbReference>
<evidence type="ECO:0000259" key="8">
    <source>
        <dbReference type="PROSITE" id="PS50109"/>
    </source>
</evidence>
<dbReference type="InterPro" id="IPR050980">
    <property type="entry name" value="2C_sensor_his_kinase"/>
</dbReference>
<dbReference type="CDD" id="cd00075">
    <property type="entry name" value="HATPase"/>
    <property type="match status" value="1"/>
</dbReference>
<keyword evidence="5" id="KW-0418">Kinase</keyword>
<evidence type="ECO:0000259" key="9">
    <source>
        <dbReference type="PROSITE" id="PS50112"/>
    </source>
</evidence>
<dbReference type="EMBL" id="WUUT01000003">
    <property type="protein sequence ID" value="MXR51628.1"/>
    <property type="molecule type" value="Genomic_DNA"/>
</dbReference>
<evidence type="ECO:0000313" key="12">
    <source>
        <dbReference type="Proteomes" id="UP000466535"/>
    </source>
</evidence>
<dbReference type="InterPro" id="IPR000014">
    <property type="entry name" value="PAS"/>
</dbReference>
<dbReference type="EC" id="2.7.13.3" evidence="2"/>
<dbReference type="Pfam" id="PF00989">
    <property type="entry name" value="PAS"/>
    <property type="match status" value="1"/>
</dbReference>
<keyword evidence="3" id="KW-0808">Transferase</keyword>
<dbReference type="InterPro" id="IPR036890">
    <property type="entry name" value="HATPase_C_sf"/>
</dbReference>
<evidence type="ECO:0000256" key="3">
    <source>
        <dbReference type="ARBA" id="ARBA00022679"/>
    </source>
</evidence>
<dbReference type="SUPFAM" id="SSF55874">
    <property type="entry name" value="ATPase domain of HSP90 chaperone/DNA topoisomerase II/histidine kinase"/>
    <property type="match status" value="1"/>
</dbReference>
<evidence type="ECO:0000256" key="4">
    <source>
        <dbReference type="ARBA" id="ARBA00022741"/>
    </source>
</evidence>
<dbReference type="Proteomes" id="UP000466535">
    <property type="component" value="Unassembled WGS sequence"/>
</dbReference>
<sequence>MSDHAEQFVGTLFRVLAEREHGDVSAALLDAYRTNAETDRNELAQQLLSDIVTVFDAHMETRAEVDVLVTAVERLLERYGTIIEATPVAICIVDDDGRIELWNDGAESAFGWADSEIQQQPYTRLCAAPGEGKQFLSRLEAGERLDGIETRHRRRDGGVLDVRLWAAPFRPSTEEFGGAAFVISDISEQKRREQRLAVLNRVLRHNIRNEVTVAQGHLEMLAEETTAETEHVRTIQTHLDRIIELSEAARRAEQLEADTETTELDIADLLADRIDHLRDTHQSVDIDATVPESAPVLGHELLPYALDTLLDNAIEHNDDPKRIEVAVTADSEETRVRIADNGPGLPPMERQVLTAEAETQLSHSTGVGLWLARWIVRNSEGTITVGDGPLGGTAITIRLRSQPQERTADLQSI</sequence>
<dbReference type="InterPro" id="IPR000700">
    <property type="entry name" value="PAS-assoc_C"/>
</dbReference>
<dbReference type="SMART" id="SM00091">
    <property type="entry name" value="PAS"/>
    <property type="match status" value="1"/>
</dbReference>
<dbReference type="CDD" id="cd00130">
    <property type="entry name" value="PAS"/>
    <property type="match status" value="1"/>
</dbReference>
<name>A0A6B0T0D5_9EURY</name>
<comment type="catalytic activity">
    <reaction evidence="1">
        <text>ATP + protein L-histidine = ADP + protein N-phospho-L-histidine.</text>
        <dbReference type="EC" id="2.7.13.3"/>
    </reaction>
</comment>
<protein>
    <recommendedName>
        <fullName evidence="2">histidine kinase</fullName>
        <ecNumber evidence="2">2.7.13.3</ecNumber>
    </recommendedName>
</protein>
<comment type="caution">
    <text evidence="11">The sequence shown here is derived from an EMBL/GenBank/DDBJ whole genome shotgun (WGS) entry which is preliminary data.</text>
</comment>
<evidence type="ECO:0000259" key="10">
    <source>
        <dbReference type="PROSITE" id="PS50113"/>
    </source>
</evidence>
<dbReference type="PROSITE" id="PS50113">
    <property type="entry name" value="PAC"/>
    <property type="match status" value="1"/>
</dbReference>
<organism evidence="11 12">
    <name type="scientific">Halovenus carboxidivorans</name>
    <dbReference type="NCBI Taxonomy" id="2692199"/>
    <lineage>
        <taxon>Archaea</taxon>
        <taxon>Methanobacteriati</taxon>
        <taxon>Methanobacteriota</taxon>
        <taxon>Stenosarchaea group</taxon>
        <taxon>Halobacteria</taxon>
        <taxon>Halobacteriales</taxon>
        <taxon>Haloarculaceae</taxon>
        <taxon>Halovenus</taxon>
    </lineage>
</organism>
<keyword evidence="7" id="KW-0175">Coiled coil</keyword>
<gene>
    <name evidence="11" type="ORF">GRX03_08435</name>
</gene>
<dbReference type="AlphaFoldDB" id="A0A6B0T0D5"/>
<dbReference type="SUPFAM" id="SSF55785">
    <property type="entry name" value="PYP-like sensor domain (PAS domain)"/>
    <property type="match status" value="1"/>
</dbReference>
<keyword evidence="6" id="KW-0067">ATP-binding</keyword>